<accession>A0A2L1GQG1</accession>
<dbReference type="GO" id="GO:0000155">
    <property type="term" value="F:phosphorelay sensor kinase activity"/>
    <property type="evidence" value="ECO:0007669"/>
    <property type="project" value="InterPro"/>
</dbReference>
<dbReference type="Pfam" id="PF02518">
    <property type="entry name" value="HATPase_c"/>
    <property type="match status" value="1"/>
</dbReference>
<dbReference type="PANTHER" id="PTHR43065:SF10">
    <property type="entry name" value="PEROXIDE STRESS-ACTIVATED HISTIDINE KINASE MAK3"/>
    <property type="match status" value="1"/>
</dbReference>
<gene>
    <name evidence="12" type="ORF">CAY53_10945</name>
</gene>
<dbReference type="InterPro" id="IPR003661">
    <property type="entry name" value="HisK_dim/P_dom"/>
</dbReference>
<dbReference type="InterPro" id="IPR005467">
    <property type="entry name" value="His_kinase_dom"/>
</dbReference>
<dbReference type="PANTHER" id="PTHR43065">
    <property type="entry name" value="SENSOR HISTIDINE KINASE"/>
    <property type="match status" value="1"/>
</dbReference>
<dbReference type="Proteomes" id="UP000239867">
    <property type="component" value="Chromosome"/>
</dbReference>
<dbReference type="InterPro" id="IPR004358">
    <property type="entry name" value="Sig_transdc_His_kin-like_C"/>
</dbReference>
<dbReference type="InterPro" id="IPR013767">
    <property type="entry name" value="PAS_fold"/>
</dbReference>
<sequence>MNAFFTQLFRPVVDSEAATRKHLLWWMLLRLLLMSVLCITAALLRDRSNNLIIPPLPQTSFFLLALCLFSIGSAFLLQKANFKGRKLKAFVLAQLWADALFVAFFVYATGCSFSNFTPLFILPIITAGLILYKPGSLILATGSTFLYAAVLLVELYGPLPEYFQATNYRRPVQLLMLLTPFAFYGLLFFLSALLSGQMGSRLHRTQQALRKTTQAYGQLAHLYRQIFNDISTGIITTDPAGRINSYNQAAASITGCKRAQVLGEPLARHFSAIADHLSENQGRSVCDFVKPDGEAIRLGYSCAPLRLVESEDREAGLAKVITLQDISRVERMERQMREAEKLAAIGEMSAMIAHDFRNPLAAISGSAQMLSMSADSSQAGATRVTATLAAIILRETGRMEKTIADFLLFARPQPPRQQWFQLRPVLEDQIARFLGAGERFSNLTLQWDIPVDMLCWADQGQIGVIVRQAVENAWLEVQENQAIILIRAFVQELPGEHNSLSLEVCDQGPGIPVELREKVFAPFFSHRAKGTGLGLAIVRQIAQQHGGTALIDESEDYRCIVRITMPQPKIAPR</sequence>
<evidence type="ECO:0000256" key="6">
    <source>
        <dbReference type="ARBA" id="ARBA00022777"/>
    </source>
</evidence>
<dbReference type="AlphaFoldDB" id="A0A2L1GQG1"/>
<feature type="transmembrane region" description="Helical" evidence="9">
    <location>
        <begin position="23"/>
        <end position="44"/>
    </location>
</feature>
<keyword evidence="8" id="KW-0902">Two-component regulatory system</keyword>
<dbReference type="SMART" id="SM00387">
    <property type="entry name" value="HATPase_c"/>
    <property type="match status" value="1"/>
</dbReference>
<keyword evidence="6" id="KW-0418">Kinase</keyword>
<dbReference type="EC" id="2.7.13.3" evidence="2"/>
<dbReference type="Gene3D" id="3.30.565.10">
    <property type="entry name" value="Histidine kinase-like ATPase, C-terminal domain"/>
    <property type="match status" value="1"/>
</dbReference>
<dbReference type="PROSITE" id="PS50112">
    <property type="entry name" value="PAS"/>
    <property type="match status" value="1"/>
</dbReference>
<keyword evidence="9" id="KW-0812">Transmembrane</keyword>
<evidence type="ECO:0000313" key="13">
    <source>
        <dbReference type="Proteomes" id="UP000239867"/>
    </source>
</evidence>
<dbReference type="EMBL" id="CP021255">
    <property type="protein sequence ID" value="AVD71925.1"/>
    <property type="molecule type" value="Genomic_DNA"/>
</dbReference>
<dbReference type="Gene3D" id="3.30.450.20">
    <property type="entry name" value="PAS domain"/>
    <property type="match status" value="1"/>
</dbReference>
<evidence type="ECO:0000256" key="5">
    <source>
        <dbReference type="ARBA" id="ARBA00022741"/>
    </source>
</evidence>
<dbReference type="OrthoDB" id="9773941at2"/>
<dbReference type="PROSITE" id="PS50109">
    <property type="entry name" value="HIS_KIN"/>
    <property type="match status" value="1"/>
</dbReference>
<organism evidence="12 13">
    <name type="scientific">Desulfobulbus oralis</name>
    <dbReference type="NCBI Taxonomy" id="1986146"/>
    <lineage>
        <taxon>Bacteria</taxon>
        <taxon>Pseudomonadati</taxon>
        <taxon>Thermodesulfobacteriota</taxon>
        <taxon>Desulfobulbia</taxon>
        <taxon>Desulfobulbales</taxon>
        <taxon>Desulfobulbaceae</taxon>
        <taxon>Desulfobulbus</taxon>
    </lineage>
</organism>
<dbReference type="SUPFAM" id="SSF47384">
    <property type="entry name" value="Homodimeric domain of signal transducing histidine kinase"/>
    <property type="match status" value="1"/>
</dbReference>
<dbReference type="RefSeq" id="WP_104937137.1">
    <property type="nucleotide sequence ID" value="NZ_CP021255.1"/>
</dbReference>
<dbReference type="Pfam" id="PF00989">
    <property type="entry name" value="PAS"/>
    <property type="match status" value="1"/>
</dbReference>
<dbReference type="CDD" id="cd00082">
    <property type="entry name" value="HisKA"/>
    <property type="match status" value="1"/>
</dbReference>
<dbReference type="InterPro" id="IPR003594">
    <property type="entry name" value="HATPase_dom"/>
</dbReference>
<keyword evidence="7" id="KW-0067">ATP-binding</keyword>
<dbReference type="GO" id="GO:0005524">
    <property type="term" value="F:ATP binding"/>
    <property type="evidence" value="ECO:0007669"/>
    <property type="project" value="UniProtKB-KW"/>
</dbReference>
<evidence type="ECO:0000256" key="2">
    <source>
        <dbReference type="ARBA" id="ARBA00012438"/>
    </source>
</evidence>
<dbReference type="InterPro" id="IPR036890">
    <property type="entry name" value="HATPase_C_sf"/>
</dbReference>
<feature type="transmembrane region" description="Helical" evidence="9">
    <location>
        <begin position="56"/>
        <end position="77"/>
    </location>
</feature>
<evidence type="ECO:0000256" key="8">
    <source>
        <dbReference type="ARBA" id="ARBA00023012"/>
    </source>
</evidence>
<dbReference type="SUPFAM" id="SSF55785">
    <property type="entry name" value="PYP-like sensor domain (PAS domain)"/>
    <property type="match status" value="1"/>
</dbReference>
<dbReference type="Gene3D" id="1.10.287.130">
    <property type="match status" value="1"/>
</dbReference>
<proteinExistence type="predicted"/>
<keyword evidence="9" id="KW-0472">Membrane</keyword>
<dbReference type="GO" id="GO:0006355">
    <property type="term" value="P:regulation of DNA-templated transcription"/>
    <property type="evidence" value="ECO:0007669"/>
    <property type="project" value="InterPro"/>
</dbReference>
<reference evidence="12 13" key="1">
    <citation type="journal article" date="2018" name="MBio">
        <title>Insights into the evolution of host association through the isolation and characterization of a novel human periodontal pathobiont, Desulfobulbus oralis.</title>
        <authorList>
            <person name="Cross K.L."/>
            <person name="Chirania P."/>
            <person name="Xiong W."/>
            <person name="Beall C.J."/>
            <person name="Elkins J.G."/>
            <person name="Giannone R.J."/>
            <person name="Griffen A.L."/>
            <person name="Guss A.M."/>
            <person name="Hettich R.L."/>
            <person name="Joshi S.S."/>
            <person name="Mokrzan E.M."/>
            <person name="Martin R.K."/>
            <person name="Zhulin I.B."/>
            <person name="Leys E.J."/>
            <person name="Podar M."/>
        </authorList>
    </citation>
    <scope>NUCLEOTIDE SEQUENCE [LARGE SCALE GENOMIC DNA]</scope>
    <source>
        <strain evidence="12 13">ORNL</strain>
    </source>
</reference>
<keyword evidence="13" id="KW-1185">Reference proteome</keyword>
<evidence type="ECO:0000256" key="9">
    <source>
        <dbReference type="SAM" id="Phobius"/>
    </source>
</evidence>
<dbReference type="SMART" id="SM00388">
    <property type="entry name" value="HisKA"/>
    <property type="match status" value="1"/>
</dbReference>
<feature type="domain" description="Histidine kinase" evidence="10">
    <location>
        <begin position="351"/>
        <end position="569"/>
    </location>
</feature>
<keyword evidence="3" id="KW-0597">Phosphoprotein</keyword>
<dbReference type="InterPro" id="IPR036097">
    <property type="entry name" value="HisK_dim/P_sf"/>
</dbReference>
<dbReference type="Pfam" id="PF00512">
    <property type="entry name" value="HisKA"/>
    <property type="match status" value="1"/>
</dbReference>
<evidence type="ECO:0000259" key="10">
    <source>
        <dbReference type="PROSITE" id="PS50109"/>
    </source>
</evidence>
<evidence type="ECO:0000259" key="11">
    <source>
        <dbReference type="PROSITE" id="PS50112"/>
    </source>
</evidence>
<dbReference type="InterPro" id="IPR035965">
    <property type="entry name" value="PAS-like_dom_sf"/>
</dbReference>
<protein>
    <recommendedName>
        <fullName evidence="2">histidine kinase</fullName>
        <ecNumber evidence="2">2.7.13.3</ecNumber>
    </recommendedName>
</protein>
<keyword evidence="5" id="KW-0547">Nucleotide-binding</keyword>
<dbReference type="Pfam" id="PF25323">
    <property type="entry name" value="6TM_PilS"/>
    <property type="match status" value="1"/>
</dbReference>
<dbReference type="SUPFAM" id="SSF55874">
    <property type="entry name" value="ATPase domain of HSP90 chaperone/DNA topoisomerase II/histidine kinase"/>
    <property type="match status" value="1"/>
</dbReference>
<dbReference type="InterPro" id="IPR000014">
    <property type="entry name" value="PAS"/>
</dbReference>
<dbReference type="NCBIfam" id="TIGR00229">
    <property type="entry name" value="sensory_box"/>
    <property type="match status" value="1"/>
</dbReference>
<comment type="catalytic activity">
    <reaction evidence="1">
        <text>ATP + protein L-histidine = ADP + protein N-phospho-L-histidine.</text>
        <dbReference type="EC" id="2.7.13.3"/>
    </reaction>
</comment>
<dbReference type="KEGG" id="deo:CAY53_10945"/>
<evidence type="ECO:0000313" key="12">
    <source>
        <dbReference type="EMBL" id="AVD71925.1"/>
    </source>
</evidence>
<dbReference type="CDD" id="cd00130">
    <property type="entry name" value="PAS"/>
    <property type="match status" value="1"/>
</dbReference>
<feature type="transmembrane region" description="Helical" evidence="9">
    <location>
        <begin position="171"/>
        <end position="194"/>
    </location>
</feature>
<feature type="transmembrane region" description="Helical" evidence="9">
    <location>
        <begin position="137"/>
        <end position="159"/>
    </location>
</feature>
<evidence type="ECO:0000256" key="4">
    <source>
        <dbReference type="ARBA" id="ARBA00022679"/>
    </source>
</evidence>
<keyword evidence="9" id="KW-1133">Transmembrane helix</keyword>
<feature type="domain" description="PAS" evidence="11">
    <location>
        <begin position="219"/>
        <end position="264"/>
    </location>
</feature>
<evidence type="ECO:0000256" key="3">
    <source>
        <dbReference type="ARBA" id="ARBA00022553"/>
    </source>
</evidence>
<evidence type="ECO:0000256" key="1">
    <source>
        <dbReference type="ARBA" id="ARBA00000085"/>
    </source>
</evidence>
<evidence type="ECO:0000256" key="7">
    <source>
        <dbReference type="ARBA" id="ARBA00022840"/>
    </source>
</evidence>
<dbReference type="PRINTS" id="PR00344">
    <property type="entry name" value="BCTRLSENSOR"/>
</dbReference>
<keyword evidence="4" id="KW-0808">Transferase</keyword>
<dbReference type="SMART" id="SM00091">
    <property type="entry name" value="PAS"/>
    <property type="match status" value="1"/>
</dbReference>
<name>A0A2L1GQG1_9BACT</name>